<name>A0A1D9MJ22_9ACTO</name>
<dbReference type="Proteomes" id="UP000176288">
    <property type="component" value="Chromosome"/>
</dbReference>
<protein>
    <submittedName>
        <fullName evidence="1">Uncharacterized protein</fullName>
    </submittedName>
</protein>
<proteinExistence type="predicted"/>
<dbReference type="EMBL" id="CP017812">
    <property type="protein sequence ID" value="AOZ72341.1"/>
    <property type="molecule type" value="Genomic_DNA"/>
</dbReference>
<evidence type="ECO:0000313" key="2">
    <source>
        <dbReference type="Proteomes" id="UP000176288"/>
    </source>
</evidence>
<dbReference type="RefSeq" id="WP_071163807.1">
    <property type="nucleotide sequence ID" value="NZ_CP017812.1"/>
</dbReference>
<evidence type="ECO:0000313" key="1">
    <source>
        <dbReference type="EMBL" id="AOZ72341.1"/>
    </source>
</evidence>
<dbReference type="OrthoDB" id="9809439at2"/>
<keyword evidence="2" id="KW-1185">Reference proteome</keyword>
<gene>
    <name evidence="1" type="ORF">BK816_02690</name>
</gene>
<reference evidence="1 2" key="1">
    <citation type="submission" date="2016-10" db="EMBL/GenBank/DDBJ databases">
        <title>Actinomyces aegypiusis sp. nov., isolated from the Aegypius monachus in Qinghai Tibet Plateau China.</title>
        <authorList>
            <person name="Wang Y."/>
        </authorList>
    </citation>
    <scope>NUCLEOTIDE SEQUENCE [LARGE SCALE GENOMIC DNA]</scope>
    <source>
        <strain evidence="1 2">VUL4_3</strain>
    </source>
</reference>
<dbReference type="STRING" id="1912795.BK816_02690"/>
<sequence length="114" mass="13093">MARTFTGDEITDEQYGPVLDILMPALGEDPNDVIDHQWCYGTGLTDMPFYVRKANRISCRIADKYLDQLIEEGKFWDTQTDHPWFHDAIAENRALGPDPWPLAAKLIDKPKEDI</sequence>
<dbReference type="AlphaFoldDB" id="A0A1D9MJ22"/>
<dbReference type="KEGG" id="avu:BK816_02690"/>
<organism evidence="1 2">
    <name type="scientific">Boudabousia tangfeifanii</name>
    <dbReference type="NCBI Taxonomy" id="1912795"/>
    <lineage>
        <taxon>Bacteria</taxon>
        <taxon>Bacillati</taxon>
        <taxon>Actinomycetota</taxon>
        <taxon>Actinomycetes</taxon>
        <taxon>Actinomycetales</taxon>
        <taxon>Actinomycetaceae</taxon>
        <taxon>Boudabousia</taxon>
    </lineage>
</organism>
<accession>A0A1D9MJ22</accession>